<gene>
    <name evidence="1" type="ORF">D9613_011957</name>
</gene>
<evidence type="ECO:0000313" key="2">
    <source>
        <dbReference type="Proteomes" id="UP000521872"/>
    </source>
</evidence>
<name>A0A8H4QEQ5_9AGAR</name>
<protein>
    <submittedName>
        <fullName evidence="1">Uncharacterized protein</fullName>
    </submittedName>
</protein>
<keyword evidence="2" id="KW-1185">Reference proteome</keyword>
<sequence length="72" mass="8037">MLSSSGLLKPLLTFQTTPPLKLKTTAAYDRQATRPARGMNNLTLVEQDGMLTLNGTRAGWIVDYERHGDWSM</sequence>
<dbReference type="Proteomes" id="UP000521872">
    <property type="component" value="Unassembled WGS sequence"/>
</dbReference>
<dbReference type="EMBL" id="JAACJL010000060">
    <property type="protein sequence ID" value="KAF4609725.1"/>
    <property type="molecule type" value="Genomic_DNA"/>
</dbReference>
<accession>A0A8H4QEQ5</accession>
<organism evidence="1 2">
    <name type="scientific">Agrocybe pediades</name>
    <dbReference type="NCBI Taxonomy" id="84607"/>
    <lineage>
        <taxon>Eukaryota</taxon>
        <taxon>Fungi</taxon>
        <taxon>Dikarya</taxon>
        <taxon>Basidiomycota</taxon>
        <taxon>Agaricomycotina</taxon>
        <taxon>Agaricomycetes</taxon>
        <taxon>Agaricomycetidae</taxon>
        <taxon>Agaricales</taxon>
        <taxon>Agaricineae</taxon>
        <taxon>Strophariaceae</taxon>
        <taxon>Agrocybe</taxon>
    </lineage>
</organism>
<comment type="caution">
    <text evidence="1">The sequence shown here is derived from an EMBL/GenBank/DDBJ whole genome shotgun (WGS) entry which is preliminary data.</text>
</comment>
<reference evidence="1 2" key="1">
    <citation type="submission" date="2019-12" db="EMBL/GenBank/DDBJ databases">
        <authorList>
            <person name="Floudas D."/>
            <person name="Bentzer J."/>
            <person name="Ahren D."/>
            <person name="Johansson T."/>
            <person name="Persson P."/>
            <person name="Tunlid A."/>
        </authorList>
    </citation>
    <scope>NUCLEOTIDE SEQUENCE [LARGE SCALE GENOMIC DNA]</scope>
    <source>
        <strain evidence="1 2">CBS 102.39</strain>
    </source>
</reference>
<evidence type="ECO:0000313" key="1">
    <source>
        <dbReference type="EMBL" id="KAF4609725.1"/>
    </source>
</evidence>
<dbReference type="AlphaFoldDB" id="A0A8H4QEQ5"/>
<proteinExistence type="predicted"/>